<name>A0A6I3SXC6_9BURK</name>
<proteinExistence type="predicted"/>
<gene>
    <name evidence="1" type="ORF">GM672_13220</name>
</gene>
<dbReference type="Proteomes" id="UP000430634">
    <property type="component" value="Unassembled WGS sequence"/>
</dbReference>
<evidence type="ECO:0000313" key="1">
    <source>
        <dbReference type="EMBL" id="MTV53689.1"/>
    </source>
</evidence>
<comment type="caution">
    <text evidence="1">The sequence shown here is derived from an EMBL/GenBank/DDBJ whole genome shotgun (WGS) entry which is preliminary data.</text>
</comment>
<reference evidence="1 2" key="1">
    <citation type="submission" date="2019-11" db="EMBL/GenBank/DDBJ databases">
        <title>Type strains purchased from KCTC, JCM and DSMZ.</title>
        <authorList>
            <person name="Lu H."/>
        </authorList>
    </citation>
    <scope>NUCLEOTIDE SEQUENCE [LARGE SCALE GENOMIC DNA]</scope>
    <source>
        <strain evidence="1 2">KCTC 52429</strain>
    </source>
</reference>
<protein>
    <submittedName>
        <fullName evidence="1">Uncharacterized protein</fullName>
    </submittedName>
</protein>
<sequence length="127" mass="12970">MISPVLASVLASARAPLNRRIGEVRRATPGFDDAALAAFFADAIDPVVQAVAVLDEARLPAVVMAAADTALQLGVHDRALAARTAQVRDTWQALAGPCAALIAAAPAQVPGMLANAVLHVTQQGGRS</sequence>
<organism evidence="1 2">
    <name type="scientific">Pseudoduganella buxea</name>
    <dbReference type="NCBI Taxonomy" id="1949069"/>
    <lineage>
        <taxon>Bacteria</taxon>
        <taxon>Pseudomonadati</taxon>
        <taxon>Pseudomonadota</taxon>
        <taxon>Betaproteobacteria</taxon>
        <taxon>Burkholderiales</taxon>
        <taxon>Oxalobacteraceae</taxon>
        <taxon>Telluria group</taxon>
        <taxon>Pseudoduganella</taxon>
    </lineage>
</organism>
<dbReference type="AlphaFoldDB" id="A0A6I3SXC6"/>
<dbReference type="EMBL" id="WNKZ01000033">
    <property type="protein sequence ID" value="MTV53689.1"/>
    <property type="molecule type" value="Genomic_DNA"/>
</dbReference>
<evidence type="ECO:0000313" key="2">
    <source>
        <dbReference type="Proteomes" id="UP000430634"/>
    </source>
</evidence>
<feature type="non-terminal residue" evidence="1">
    <location>
        <position position="127"/>
    </location>
</feature>
<accession>A0A6I3SXC6</accession>